<sequence>MALDPPPQVKVIRSTHKRLRDEFSECKDFSKVWKKHCSDNQGLKKYSEAMYELATDVWGTKCDGKDRTTWCKDTVKEYFHKGKLEEILEKDKRRQEYYEQNKDNFFIKNPNESTKTASFVPKIDEKIPTQNAQTASNLRKIYEKVRLLDVGSCYNPFHDIEDFETTAVDITPANKQVYQCDFLTVDISAANQSNGPDFDAENARKITALPKNHFNVVVFSLLLSYIPCPHARFQMCEKAHKVLTTNGLLLIITPDSSHQNKHASNMKKWKAEIEDIGFCRVKYEKDKHLHLIAFRKIPSNFIIDKRSGQNTKLEKLLNIPQDFNNTVDNTCL</sequence>
<dbReference type="PANTHER" id="PTHR21008:SF0">
    <property type="entry name" value="S-ADENOSYLMETHIONINE SENSOR UPSTREAM OF MTORC1"/>
    <property type="match status" value="1"/>
</dbReference>
<evidence type="ECO:0000256" key="1">
    <source>
        <dbReference type="ARBA" id="ARBA00022603"/>
    </source>
</evidence>
<dbReference type="Gene3D" id="3.40.50.150">
    <property type="entry name" value="Vaccinia Virus protein VP39"/>
    <property type="match status" value="1"/>
</dbReference>
<gene>
    <name evidence="5" type="primary">LOC100185310</name>
</gene>
<dbReference type="GeneID" id="100185310"/>
<dbReference type="KEGG" id="cin:100185310"/>
<evidence type="ECO:0000313" key="6">
    <source>
        <dbReference type="Proteomes" id="UP000008144"/>
    </source>
</evidence>
<dbReference type="RefSeq" id="XP_002126746.1">
    <property type="nucleotide sequence ID" value="XM_002126710.5"/>
</dbReference>
<dbReference type="Ensembl" id="ENSCINT00000034499.1">
    <property type="protein sequence ID" value="ENSCINP00000032465.1"/>
    <property type="gene ID" value="ENSCING00000022351.1"/>
</dbReference>
<keyword evidence="1 4" id="KW-0489">Methyltransferase</keyword>
<reference evidence="5" key="3">
    <citation type="submission" date="2025-08" db="UniProtKB">
        <authorList>
            <consortium name="Ensembl"/>
        </authorList>
    </citation>
    <scope>IDENTIFICATION</scope>
</reference>
<keyword evidence="3 4" id="KW-0949">S-adenosyl-L-methionine</keyword>
<feature type="binding site" evidence="4">
    <location>
        <position position="169"/>
    </location>
    <ligand>
        <name>S-adenosyl-L-methionine</name>
        <dbReference type="ChEBI" id="CHEBI:59789"/>
    </ligand>
</feature>
<evidence type="ECO:0000313" key="5">
    <source>
        <dbReference type="Ensembl" id="ENSCINP00000032465.1"/>
    </source>
</evidence>
<reference evidence="5" key="2">
    <citation type="journal article" date="2008" name="Genome Biol.">
        <title>Improved genome assembly and evidence-based global gene model set for the chordate Ciona intestinalis: new insight into intron and operon populations.</title>
        <authorList>
            <person name="Satou Y."/>
            <person name="Mineta K."/>
            <person name="Ogasawara M."/>
            <person name="Sasakura Y."/>
            <person name="Shoguchi E."/>
            <person name="Ueno K."/>
            <person name="Yamada L."/>
            <person name="Matsumoto J."/>
            <person name="Wasserscheid J."/>
            <person name="Dewar K."/>
            <person name="Wiley G.B."/>
            <person name="Macmil S.L."/>
            <person name="Roe B.A."/>
            <person name="Zeller R.W."/>
            <person name="Hastings K.E."/>
            <person name="Lemaire P."/>
            <person name="Lindquist E."/>
            <person name="Endo T."/>
            <person name="Hotta K."/>
            <person name="Inaba K."/>
        </authorList>
    </citation>
    <scope>NUCLEOTIDE SEQUENCE [LARGE SCALE GENOMIC DNA]</scope>
    <source>
        <strain evidence="5">wild type</strain>
    </source>
</reference>
<evidence type="ECO:0000256" key="3">
    <source>
        <dbReference type="ARBA" id="ARBA00022691"/>
    </source>
</evidence>
<dbReference type="InterPro" id="IPR029063">
    <property type="entry name" value="SAM-dependent_MTases_sf"/>
</dbReference>
<dbReference type="GO" id="GO:0032259">
    <property type="term" value="P:methylation"/>
    <property type="evidence" value="ECO:0007669"/>
    <property type="project" value="UniProtKB-KW"/>
</dbReference>
<dbReference type="FunCoup" id="H2XS31">
    <property type="interactions" value="26"/>
</dbReference>
<keyword evidence="6" id="KW-1185">Reference proteome</keyword>
<name>H2XS31_CIOIN</name>
<reference evidence="6" key="1">
    <citation type="journal article" date="2002" name="Science">
        <title>The draft genome of Ciona intestinalis: insights into chordate and vertebrate origins.</title>
        <authorList>
            <person name="Dehal P."/>
            <person name="Satou Y."/>
            <person name="Campbell R.K."/>
            <person name="Chapman J."/>
            <person name="Degnan B."/>
            <person name="De Tomaso A."/>
            <person name="Davidson B."/>
            <person name="Di Gregorio A."/>
            <person name="Gelpke M."/>
            <person name="Goodstein D.M."/>
            <person name="Harafuji N."/>
            <person name="Hastings K.E."/>
            <person name="Ho I."/>
            <person name="Hotta K."/>
            <person name="Huang W."/>
            <person name="Kawashima T."/>
            <person name="Lemaire P."/>
            <person name="Martinez D."/>
            <person name="Meinertzhagen I.A."/>
            <person name="Necula S."/>
            <person name="Nonaka M."/>
            <person name="Putnam N."/>
            <person name="Rash S."/>
            <person name="Saiga H."/>
            <person name="Satake M."/>
            <person name="Terry A."/>
            <person name="Yamada L."/>
            <person name="Wang H.G."/>
            <person name="Awazu S."/>
            <person name="Azumi K."/>
            <person name="Boore J."/>
            <person name="Branno M."/>
            <person name="Chin-Bow S."/>
            <person name="DeSantis R."/>
            <person name="Doyle S."/>
            <person name="Francino P."/>
            <person name="Keys D.N."/>
            <person name="Haga S."/>
            <person name="Hayashi H."/>
            <person name="Hino K."/>
            <person name="Imai K.S."/>
            <person name="Inaba K."/>
            <person name="Kano S."/>
            <person name="Kobayashi K."/>
            <person name="Kobayashi M."/>
            <person name="Lee B.I."/>
            <person name="Makabe K.W."/>
            <person name="Manohar C."/>
            <person name="Matassi G."/>
            <person name="Medina M."/>
            <person name="Mochizuki Y."/>
            <person name="Mount S."/>
            <person name="Morishita T."/>
            <person name="Miura S."/>
            <person name="Nakayama A."/>
            <person name="Nishizaka S."/>
            <person name="Nomoto H."/>
            <person name="Ohta F."/>
            <person name="Oishi K."/>
            <person name="Rigoutsos I."/>
            <person name="Sano M."/>
            <person name="Sasaki A."/>
            <person name="Sasakura Y."/>
            <person name="Shoguchi E."/>
            <person name="Shin-i T."/>
            <person name="Spagnuolo A."/>
            <person name="Stainier D."/>
            <person name="Suzuki M.M."/>
            <person name="Tassy O."/>
            <person name="Takatori N."/>
            <person name="Tokuoka M."/>
            <person name="Yagi K."/>
            <person name="Yoshizaki F."/>
            <person name="Wada S."/>
            <person name="Zhang C."/>
            <person name="Hyatt P.D."/>
            <person name="Larimer F."/>
            <person name="Detter C."/>
            <person name="Doggett N."/>
            <person name="Glavina T."/>
            <person name="Hawkins T."/>
            <person name="Richardson P."/>
            <person name="Lucas S."/>
            <person name="Kohara Y."/>
            <person name="Levine M."/>
            <person name="Satoh N."/>
            <person name="Rokhsar D.S."/>
        </authorList>
    </citation>
    <scope>NUCLEOTIDE SEQUENCE [LARGE SCALE GENOMIC DNA]</scope>
</reference>
<dbReference type="GeneTree" id="ENSGT00390000010382"/>
<dbReference type="FunFam" id="3.40.50.150:FF:000089">
    <property type="entry name" value="S-adenosylmethionine sensor upstream of mTORC1"/>
    <property type="match status" value="1"/>
</dbReference>
<dbReference type="SMR" id="H2XS31"/>
<dbReference type="STRING" id="7719.ENSCINP00000032465"/>
<dbReference type="Proteomes" id="UP000008144">
    <property type="component" value="Chromosome 11"/>
</dbReference>
<proteinExistence type="inferred from homology"/>
<dbReference type="OMA" id="CCQKAYE"/>
<dbReference type="InParanoid" id="H2XS31"/>
<evidence type="ECO:0000256" key="2">
    <source>
        <dbReference type="ARBA" id="ARBA00022679"/>
    </source>
</evidence>
<dbReference type="Pfam" id="PF11968">
    <property type="entry name" value="Bmt2"/>
    <property type="match status" value="1"/>
</dbReference>
<evidence type="ECO:0000256" key="4">
    <source>
        <dbReference type="HAMAP-Rule" id="MF_03044"/>
    </source>
</evidence>
<dbReference type="HOGENOM" id="CLU_036404_0_0_1"/>
<dbReference type="EMBL" id="EAAA01000831">
    <property type="status" value="NOT_ANNOTATED_CDS"/>
    <property type="molecule type" value="Genomic_DNA"/>
</dbReference>
<keyword evidence="2 4" id="KW-0808">Transferase</keyword>
<dbReference type="PANTHER" id="PTHR21008">
    <property type="entry name" value="S-ADENOSYLMETHIONINE SENSOR UPSTREAM OF MTORC1-RELATED"/>
    <property type="match status" value="1"/>
</dbReference>
<dbReference type="AlphaFoldDB" id="H2XS31"/>
<feature type="binding site" evidence="4">
    <location>
        <position position="151"/>
    </location>
    <ligand>
        <name>S-adenosyl-L-methionine</name>
        <dbReference type="ChEBI" id="CHEBI:59789"/>
    </ligand>
</feature>
<dbReference type="InterPro" id="IPR021867">
    <property type="entry name" value="Bmt2/SAMTOR"/>
</dbReference>
<reference evidence="5" key="4">
    <citation type="submission" date="2025-09" db="UniProtKB">
        <authorList>
            <consortium name="Ensembl"/>
        </authorList>
    </citation>
    <scope>IDENTIFICATION</scope>
</reference>
<dbReference type="GO" id="GO:0008168">
    <property type="term" value="F:methyltransferase activity"/>
    <property type="evidence" value="ECO:0007669"/>
    <property type="project" value="UniProtKB-UniRule"/>
</dbReference>
<comment type="similarity">
    <text evidence="4">Belongs to the BMT2 family.</text>
</comment>
<dbReference type="EC" id="2.1.1.-" evidence="4"/>
<dbReference type="GO" id="GO:1904262">
    <property type="term" value="P:negative regulation of TORC1 signaling"/>
    <property type="evidence" value="ECO:0000318"/>
    <property type="project" value="GO_Central"/>
</dbReference>
<accession>A0A1W2W8D7</accession>
<dbReference type="HAMAP" id="MF_03044">
    <property type="entry name" value="BMT2"/>
    <property type="match status" value="1"/>
</dbReference>
<accession>H2XS31</accession>
<dbReference type="SUPFAM" id="SSF53335">
    <property type="entry name" value="S-adenosyl-L-methionine-dependent methyltransferases"/>
    <property type="match status" value="1"/>
</dbReference>
<dbReference type="OrthoDB" id="5954793at2759"/>
<protein>
    <recommendedName>
        <fullName evidence="4">S-adenosylmethionine sensor upstream of mTORC1</fullName>
    </recommendedName>
    <alternativeName>
        <fullName evidence="4">Probable methyltransferase BMT2 homolog</fullName>
        <ecNumber evidence="4">2.1.1.-</ecNumber>
    </alternativeName>
</protein>
<comment type="function">
    <text evidence="4">S-adenosyl-L-methionine-binding protein that acts as an inhibitor of mTORC1 signaling. Acts as a sensor of S-adenosyl-L-methionine to signal methionine sufficiency to mTORC1. Probably also acts as a S-adenosyl-L-methionine-dependent methyltransferase.</text>
</comment>
<organism evidence="5 6">
    <name type="scientific">Ciona intestinalis</name>
    <name type="common">Transparent sea squirt</name>
    <name type="synonym">Ascidia intestinalis</name>
    <dbReference type="NCBI Taxonomy" id="7719"/>
    <lineage>
        <taxon>Eukaryota</taxon>
        <taxon>Metazoa</taxon>
        <taxon>Chordata</taxon>
        <taxon>Tunicata</taxon>
        <taxon>Ascidiacea</taxon>
        <taxon>Phlebobranchia</taxon>
        <taxon>Cionidae</taxon>
        <taxon>Ciona</taxon>
    </lineage>
</organism>